<keyword evidence="7" id="KW-1185">Reference proteome</keyword>
<dbReference type="Proteomes" id="UP000243232">
    <property type="component" value="Chromosome I"/>
</dbReference>
<feature type="transmembrane region" description="Helical" evidence="5">
    <location>
        <begin position="6"/>
        <end position="23"/>
    </location>
</feature>
<dbReference type="PANTHER" id="PTHR10250:SF15">
    <property type="entry name" value="MICROSOMAL GLUTATHIONE S-TRANSFERASE-RELATED"/>
    <property type="match status" value="1"/>
</dbReference>
<dbReference type="PANTHER" id="PTHR10250">
    <property type="entry name" value="MICROSOMAL GLUTATHIONE S-TRANSFERASE"/>
    <property type="match status" value="1"/>
</dbReference>
<proteinExistence type="predicted"/>
<evidence type="ECO:0000256" key="4">
    <source>
        <dbReference type="ARBA" id="ARBA00023136"/>
    </source>
</evidence>
<keyword evidence="4 5" id="KW-0472">Membrane</keyword>
<feature type="transmembrane region" description="Helical" evidence="5">
    <location>
        <begin position="104"/>
        <end position="124"/>
    </location>
</feature>
<dbReference type="SUPFAM" id="SSF161084">
    <property type="entry name" value="MAPEG domain-like"/>
    <property type="match status" value="1"/>
</dbReference>
<protein>
    <submittedName>
        <fullName evidence="6">Uncharacterized membrane protein YecN, MAPEG domain</fullName>
    </submittedName>
</protein>
<dbReference type="AlphaFoldDB" id="A0A1H2FU14"/>
<reference evidence="7" key="1">
    <citation type="submission" date="2016-10" db="EMBL/GenBank/DDBJ databases">
        <authorList>
            <person name="Varghese N."/>
            <person name="Submissions S."/>
        </authorList>
    </citation>
    <scope>NUCLEOTIDE SEQUENCE [LARGE SCALE GENOMIC DNA]</scope>
    <source>
        <strain evidence="7">DSM 17875</strain>
    </source>
</reference>
<dbReference type="RefSeq" id="WP_090194331.1">
    <property type="nucleotide sequence ID" value="NZ_LT629785.1"/>
</dbReference>
<evidence type="ECO:0000256" key="3">
    <source>
        <dbReference type="ARBA" id="ARBA00022989"/>
    </source>
</evidence>
<dbReference type="Gene3D" id="1.20.120.550">
    <property type="entry name" value="Membrane associated eicosanoid/glutathione metabolism-like domain"/>
    <property type="match status" value="1"/>
</dbReference>
<dbReference type="InterPro" id="IPR023352">
    <property type="entry name" value="MAPEG-like_dom_sf"/>
</dbReference>
<dbReference type="GO" id="GO:0016020">
    <property type="term" value="C:membrane"/>
    <property type="evidence" value="ECO:0007669"/>
    <property type="project" value="UniProtKB-SubCell"/>
</dbReference>
<dbReference type="GO" id="GO:0004364">
    <property type="term" value="F:glutathione transferase activity"/>
    <property type="evidence" value="ECO:0007669"/>
    <property type="project" value="TreeGrafter"/>
</dbReference>
<gene>
    <name evidence="6" type="ORF">SAMN05216296_1811</name>
</gene>
<dbReference type="InterPro" id="IPR050997">
    <property type="entry name" value="MAPEG"/>
</dbReference>
<dbReference type="GO" id="GO:0006691">
    <property type="term" value="P:leukotriene metabolic process"/>
    <property type="evidence" value="ECO:0007669"/>
    <property type="project" value="UniProtKB-ARBA"/>
</dbReference>
<dbReference type="OrthoDB" id="464934at2"/>
<dbReference type="STRING" id="364197.SAMN05216296_1811"/>
<organism evidence="6 7">
    <name type="scientific">Pseudomonas pohangensis</name>
    <dbReference type="NCBI Taxonomy" id="364197"/>
    <lineage>
        <taxon>Bacteria</taxon>
        <taxon>Pseudomonadati</taxon>
        <taxon>Pseudomonadota</taxon>
        <taxon>Gammaproteobacteria</taxon>
        <taxon>Pseudomonadales</taxon>
        <taxon>Pseudomonadaceae</taxon>
        <taxon>Pseudomonas</taxon>
    </lineage>
</organism>
<feature type="transmembrane region" description="Helical" evidence="5">
    <location>
        <begin position="56"/>
        <end position="84"/>
    </location>
</feature>
<dbReference type="GO" id="GO:0004602">
    <property type="term" value="F:glutathione peroxidase activity"/>
    <property type="evidence" value="ECO:0007669"/>
    <property type="project" value="TreeGrafter"/>
</dbReference>
<dbReference type="Pfam" id="PF01124">
    <property type="entry name" value="MAPEG"/>
    <property type="match status" value="1"/>
</dbReference>
<comment type="subcellular location">
    <subcellularLocation>
        <location evidence="1">Membrane</location>
        <topology evidence="1">Multi-pass membrane protein</topology>
    </subcellularLocation>
</comment>
<keyword evidence="3 5" id="KW-1133">Transmembrane helix</keyword>
<evidence type="ECO:0000313" key="6">
    <source>
        <dbReference type="EMBL" id="SDU10810.1"/>
    </source>
</evidence>
<evidence type="ECO:0000256" key="1">
    <source>
        <dbReference type="ARBA" id="ARBA00004141"/>
    </source>
</evidence>
<accession>A0A1H2FU14</accession>
<dbReference type="EMBL" id="LT629785">
    <property type="protein sequence ID" value="SDU10810.1"/>
    <property type="molecule type" value="Genomic_DNA"/>
</dbReference>
<evidence type="ECO:0000256" key="5">
    <source>
        <dbReference type="SAM" id="Phobius"/>
    </source>
</evidence>
<keyword evidence="2 5" id="KW-0812">Transmembrane</keyword>
<evidence type="ECO:0000313" key="7">
    <source>
        <dbReference type="Proteomes" id="UP000243232"/>
    </source>
</evidence>
<evidence type="ECO:0000256" key="2">
    <source>
        <dbReference type="ARBA" id="ARBA00022692"/>
    </source>
</evidence>
<sequence>MNYVHLIAVLAIVQFMYFAILVGKAREQYGVKAPAISGNEMFERAFRVQMNTLEQLVCFLPALLIAAVYWPQPYVAALGVVYLVGRALYRRAYVADPAKRGTGFMLTFIPTLLLLIASLVGALIG</sequence>
<name>A0A1H2FU14_9PSED</name>
<dbReference type="InterPro" id="IPR001129">
    <property type="entry name" value="Membr-assoc_MAPEG"/>
</dbReference>